<dbReference type="Proteomes" id="UP000268636">
    <property type="component" value="Unassembled WGS sequence"/>
</dbReference>
<proteinExistence type="predicted"/>
<evidence type="ECO:0000313" key="1">
    <source>
        <dbReference type="EMBL" id="RMT81363.1"/>
    </source>
</evidence>
<name>A0AB74BMM1_PSESS</name>
<comment type="caution">
    <text evidence="1">The sequence shown here is derived from an EMBL/GenBank/DDBJ whole genome shotgun (WGS) entry which is preliminary data.</text>
</comment>
<protein>
    <submittedName>
        <fullName evidence="1">Uncharacterized protein</fullName>
    </submittedName>
</protein>
<evidence type="ECO:0000313" key="2">
    <source>
        <dbReference type="Proteomes" id="UP000268636"/>
    </source>
</evidence>
<dbReference type="AlphaFoldDB" id="A0AB74BMM1"/>
<organism evidence="1 2">
    <name type="scientific">Pseudomonas savastanoi pv. nerii</name>
    <dbReference type="NCBI Taxonomy" id="360921"/>
    <lineage>
        <taxon>Bacteria</taxon>
        <taxon>Pseudomonadati</taxon>
        <taxon>Pseudomonadota</taxon>
        <taxon>Gammaproteobacteria</taxon>
        <taxon>Pseudomonadales</taxon>
        <taxon>Pseudomonadaceae</taxon>
        <taxon>Pseudomonas</taxon>
    </lineage>
</organism>
<gene>
    <name evidence="1" type="ORF">ALP42_102590</name>
</gene>
<dbReference type="EMBL" id="RBTN01000041">
    <property type="protein sequence ID" value="RMT81363.1"/>
    <property type="molecule type" value="Genomic_DNA"/>
</dbReference>
<reference evidence="1 2" key="1">
    <citation type="submission" date="2018-08" db="EMBL/GenBank/DDBJ databases">
        <title>Recombination of ecologically and evolutionarily significant loci maintains genetic cohesion in the Pseudomonas syringae species complex.</title>
        <authorList>
            <person name="Dillon M."/>
            <person name="Thakur S."/>
            <person name="Almeida R.N.D."/>
            <person name="Weir B.S."/>
            <person name="Guttman D.S."/>
        </authorList>
    </citation>
    <scope>NUCLEOTIDE SEQUENCE [LARGE SCALE GENOMIC DNA]</scope>
    <source>
        <strain evidence="1 2">ICMP 13786</strain>
    </source>
</reference>
<accession>A0AB74BMM1</accession>
<sequence>MGENHRESGVTFKVRATWVAVIDSVCTASSTPVDKRGQGSKFSATLDF</sequence>